<dbReference type="Proteomes" id="UP001500888">
    <property type="component" value="Unassembled WGS sequence"/>
</dbReference>
<dbReference type="Pfam" id="PF00155">
    <property type="entry name" value="Aminotran_1_2"/>
    <property type="match status" value="1"/>
</dbReference>
<dbReference type="PANTHER" id="PTHR46383">
    <property type="entry name" value="ASPARTATE AMINOTRANSFERASE"/>
    <property type="match status" value="1"/>
</dbReference>
<evidence type="ECO:0000256" key="1">
    <source>
        <dbReference type="ARBA" id="ARBA00001933"/>
    </source>
</evidence>
<dbReference type="InterPro" id="IPR015421">
    <property type="entry name" value="PyrdxlP-dep_Trfase_major"/>
</dbReference>
<accession>A0ABP7IM24</accession>
<protein>
    <recommendedName>
        <fullName evidence="6">Aminotransferase</fullName>
        <ecNumber evidence="6">2.6.1.-</ecNumber>
    </recommendedName>
</protein>
<dbReference type="InterPro" id="IPR004838">
    <property type="entry name" value="NHTrfase_class1_PyrdxlP-BS"/>
</dbReference>
<dbReference type="PANTHER" id="PTHR46383:SF1">
    <property type="entry name" value="ASPARTATE AMINOTRANSFERASE"/>
    <property type="match status" value="1"/>
</dbReference>
<comment type="cofactor">
    <cofactor evidence="1 6">
        <name>pyridoxal 5'-phosphate</name>
        <dbReference type="ChEBI" id="CHEBI:597326"/>
    </cofactor>
</comment>
<dbReference type="SUPFAM" id="SSF53383">
    <property type="entry name" value="PLP-dependent transferases"/>
    <property type="match status" value="1"/>
</dbReference>
<organism evidence="8 9">
    <name type="scientific">Sphaerisporangium flaviroseum</name>
    <dbReference type="NCBI Taxonomy" id="509199"/>
    <lineage>
        <taxon>Bacteria</taxon>
        <taxon>Bacillati</taxon>
        <taxon>Actinomycetota</taxon>
        <taxon>Actinomycetes</taxon>
        <taxon>Streptosporangiales</taxon>
        <taxon>Streptosporangiaceae</taxon>
        <taxon>Sphaerisporangium</taxon>
    </lineage>
</organism>
<dbReference type="Gene3D" id="3.90.1150.10">
    <property type="entry name" value="Aspartate Aminotransferase, domain 1"/>
    <property type="match status" value="1"/>
</dbReference>
<feature type="domain" description="Aminotransferase class I/classII large" evidence="7">
    <location>
        <begin position="32"/>
        <end position="397"/>
    </location>
</feature>
<keyword evidence="3 6" id="KW-0032">Aminotransferase</keyword>
<evidence type="ECO:0000256" key="6">
    <source>
        <dbReference type="RuleBase" id="RU000481"/>
    </source>
</evidence>
<comment type="similarity">
    <text evidence="2 6">Belongs to the class-I pyridoxal-phosphate-dependent aminotransferase family.</text>
</comment>
<name>A0ABP7IM24_9ACTN</name>
<keyword evidence="4 6" id="KW-0808">Transferase</keyword>
<evidence type="ECO:0000256" key="4">
    <source>
        <dbReference type="ARBA" id="ARBA00022679"/>
    </source>
</evidence>
<reference evidence="9" key="1">
    <citation type="journal article" date="2019" name="Int. J. Syst. Evol. Microbiol.">
        <title>The Global Catalogue of Microorganisms (GCM) 10K type strain sequencing project: providing services to taxonomists for standard genome sequencing and annotation.</title>
        <authorList>
            <consortium name="The Broad Institute Genomics Platform"/>
            <consortium name="The Broad Institute Genome Sequencing Center for Infectious Disease"/>
            <person name="Wu L."/>
            <person name="Ma J."/>
        </authorList>
    </citation>
    <scope>NUCLEOTIDE SEQUENCE [LARGE SCALE GENOMIC DNA]</scope>
    <source>
        <strain evidence="9">JCM 16908</strain>
    </source>
</reference>
<dbReference type="InterPro" id="IPR004839">
    <property type="entry name" value="Aminotransferase_I/II_large"/>
</dbReference>
<dbReference type="CDD" id="cd00609">
    <property type="entry name" value="AAT_like"/>
    <property type="match status" value="1"/>
</dbReference>
<evidence type="ECO:0000259" key="7">
    <source>
        <dbReference type="Pfam" id="PF00155"/>
    </source>
</evidence>
<dbReference type="RefSeq" id="WP_344944009.1">
    <property type="nucleotide sequence ID" value="NZ_BAAAZR010000014.1"/>
</dbReference>
<dbReference type="InterPro" id="IPR015422">
    <property type="entry name" value="PyrdxlP-dep_Trfase_small"/>
</dbReference>
<evidence type="ECO:0000256" key="2">
    <source>
        <dbReference type="ARBA" id="ARBA00007441"/>
    </source>
</evidence>
<dbReference type="GO" id="GO:0008483">
    <property type="term" value="F:transaminase activity"/>
    <property type="evidence" value="ECO:0007669"/>
    <property type="project" value="UniProtKB-KW"/>
</dbReference>
<dbReference type="EC" id="2.6.1.-" evidence="6"/>
<evidence type="ECO:0000313" key="8">
    <source>
        <dbReference type="EMBL" id="GAA3821372.1"/>
    </source>
</evidence>
<sequence length="421" mass="45866">MGLLLDTEELRRRVVDGWIGLYNPYPAEAVDLFHGNPLLPPPACVAEALRDLADSVATDADPAHAVLLHPYRAPEIIAPELEEAAVDDLARDGVPVRPGRREVVCGVGVTQLMAALLQAFGDSGGAVLFPTPTYTFPLLAAAQIGGRAIFLTPSIGELGYEVDVDRIAAALEAHRDIAALFLVNPGNPTGEVLSPRKLAQIAEVVARHPHVVVIVDEIYRHMILNGDAFQSFAAMMFDRTITLRGLSKCYGLARLRVGYAAAARDLLESIAIRTFIWFNTAAPSEVDQLLGAAALRCTPPSYFAWVVRTYRDLLEVVTARLAQINERTDGMVEYVRPAAGSFVLLRMPKVRGRMTRDGQVLLRDGDLSRSLLRRGLAVVPGSVFGIPEYDMVVRITFTSPLNDLLAGLDILESLLVETRTR</sequence>
<comment type="caution">
    <text evidence="8">The sequence shown here is derived from an EMBL/GenBank/DDBJ whole genome shotgun (WGS) entry which is preliminary data.</text>
</comment>
<dbReference type="Gene3D" id="3.40.640.10">
    <property type="entry name" value="Type I PLP-dependent aspartate aminotransferase-like (Major domain)"/>
    <property type="match status" value="1"/>
</dbReference>
<dbReference type="EMBL" id="BAAAZR010000014">
    <property type="protein sequence ID" value="GAA3821372.1"/>
    <property type="molecule type" value="Genomic_DNA"/>
</dbReference>
<evidence type="ECO:0000256" key="5">
    <source>
        <dbReference type="ARBA" id="ARBA00022898"/>
    </source>
</evidence>
<keyword evidence="5" id="KW-0663">Pyridoxal phosphate</keyword>
<proteinExistence type="inferred from homology"/>
<dbReference type="InterPro" id="IPR050596">
    <property type="entry name" value="AspAT/PAT-like"/>
</dbReference>
<evidence type="ECO:0000256" key="3">
    <source>
        <dbReference type="ARBA" id="ARBA00022576"/>
    </source>
</evidence>
<keyword evidence="9" id="KW-1185">Reference proteome</keyword>
<dbReference type="InterPro" id="IPR015424">
    <property type="entry name" value="PyrdxlP-dep_Trfase"/>
</dbReference>
<gene>
    <name evidence="8" type="ORF">GCM10022226_47100</name>
</gene>
<evidence type="ECO:0000313" key="9">
    <source>
        <dbReference type="Proteomes" id="UP001500888"/>
    </source>
</evidence>
<dbReference type="PROSITE" id="PS00105">
    <property type="entry name" value="AA_TRANSFER_CLASS_1"/>
    <property type="match status" value="1"/>
</dbReference>